<evidence type="ECO:0000256" key="1">
    <source>
        <dbReference type="SAM" id="MobiDB-lite"/>
    </source>
</evidence>
<feature type="compositionally biased region" description="Basic and acidic residues" evidence="1">
    <location>
        <begin position="148"/>
        <end position="165"/>
    </location>
</feature>
<organism evidence="4 5">
    <name type="scientific">Pterulicium gracile</name>
    <dbReference type="NCBI Taxonomy" id="1884261"/>
    <lineage>
        <taxon>Eukaryota</taxon>
        <taxon>Fungi</taxon>
        <taxon>Dikarya</taxon>
        <taxon>Basidiomycota</taxon>
        <taxon>Agaricomycotina</taxon>
        <taxon>Agaricomycetes</taxon>
        <taxon>Agaricomycetidae</taxon>
        <taxon>Agaricales</taxon>
        <taxon>Pleurotineae</taxon>
        <taxon>Pterulaceae</taxon>
        <taxon>Pterulicium</taxon>
    </lineage>
</organism>
<feature type="region of interest" description="Disordered" evidence="1">
    <location>
        <begin position="126"/>
        <end position="182"/>
    </location>
</feature>
<feature type="chain" id="PRO_5023021369" description="Protein CPL1-like domain-containing protein" evidence="2">
    <location>
        <begin position="23"/>
        <end position="272"/>
    </location>
</feature>
<evidence type="ECO:0000256" key="2">
    <source>
        <dbReference type="SAM" id="SignalP"/>
    </source>
</evidence>
<dbReference type="EMBL" id="ML178815">
    <property type="protein sequence ID" value="TFL06581.1"/>
    <property type="molecule type" value="Genomic_DNA"/>
</dbReference>
<dbReference type="PANTHER" id="PTHR35192:SF2">
    <property type="entry name" value="APPLE DOMAIN-CONTAINING PROTEIN"/>
    <property type="match status" value="1"/>
</dbReference>
<keyword evidence="2" id="KW-0732">Signal</keyword>
<feature type="compositionally biased region" description="Pro residues" evidence="1">
    <location>
        <begin position="135"/>
        <end position="145"/>
    </location>
</feature>
<evidence type="ECO:0000313" key="5">
    <source>
        <dbReference type="Proteomes" id="UP000305067"/>
    </source>
</evidence>
<evidence type="ECO:0000313" key="4">
    <source>
        <dbReference type="EMBL" id="TFL06581.1"/>
    </source>
</evidence>
<proteinExistence type="predicted"/>
<name>A0A5C3R198_9AGAR</name>
<dbReference type="InterPro" id="IPR038955">
    <property type="entry name" value="PriA/CPL1_fungi"/>
</dbReference>
<dbReference type="OrthoDB" id="439917at2759"/>
<feature type="domain" description="Protein CPL1-like" evidence="3">
    <location>
        <begin position="212"/>
        <end position="269"/>
    </location>
</feature>
<evidence type="ECO:0000259" key="3">
    <source>
        <dbReference type="Pfam" id="PF21671"/>
    </source>
</evidence>
<dbReference type="STRING" id="1884261.A0A5C3R198"/>
<dbReference type="PANTHER" id="PTHR35192">
    <property type="entry name" value="PROTEIN, PUTATIVE-RELATED"/>
    <property type="match status" value="1"/>
</dbReference>
<keyword evidence="5" id="KW-1185">Reference proteome</keyword>
<dbReference type="Proteomes" id="UP000305067">
    <property type="component" value="Unassembled WGS sequence"/>
</dbReference>
<accession>A0A5C3R198</accession>
<protein>
    <recommendedName>
        <fullName evidence="3">Protein CPL1-like domain-containing protein</fullName>
    </recommendedName>
</protein>
<feature type="signal peptide" evidence="2">
    <location>
        <begin position="1"/>
        <end position="22"/>
    </location>
</feature>
<dbReference type="AlphaFoldDB" id="A0A5C3R198"/>
<dbReference type="Pfam" id="PF21671">
    <property type="entry name" value="CPL1-like"/>
    <property type="match status" value="1"/>
</dbReference>
<sequence>MSVITRFSVLFVLLSLAGSITAANTSRAFNSPVDLEARHGGGGGDKHGNNGRDCKGNEFWYKKKNCCLPHGGPPSPPPPPPSGSDCPPKGFYWNKGQGCCVPDHEEEDDSPPPQCRRGWRWSPHQFKCDHDDEPTPPSNPPPKPSKGPGDHGGKDNDNHGGRPEGQHGGGGHGGRDGHGYHKRSLKSRSAALCPSGMEACSIGAANNASGDYECIETAYDLRNCGGCVLLGEGQDCLALPGTRSVGCEQGTCTVYTCAQGFKLTAQGTCIAI</sequence>
<reference evidence="4 5" key="1">
    <citation type="journal article" date="2019" name="Nat. Ecol. Evol.">
        <title>Megaphylogeny resolves global patterns of mushroom evolution.</title>
        <authorList>
            <person name="Varga T."/>
            <person name="Krizsan K."/>
            <person name="Foldi C."/>
            <person name="Dima B."/>
            <person name="Sanchez-Garcia M."/>
            <person name="Sanchez-Ramirez S."/>
            <person name="Szollosi G.J."/>
            <person name="Szarkandi J.G."/>
            <person name="Papp V."/>
            <person name="Albert L."/>
            <person name="Andreopoulos W."/>
            <person name="Angelini C."/>
            <person name="Antonin V."/>
            <person name="Barry K.W."/>
            <person name="Bougher N.L."/>
            <person name="Buchanan P."/>
            <person name="Buyck B."/>
            <person name="Bense V."/>
            <person name="Catcheside P."/>
            <person name="Chovatia M."/>
            <person name="Cooper J."/>
            <person name="Damon W."/>
            <person name="Desjardin D."/>
            <person name="Finy P."/>
            <person name="Geml J."/>
            <person name="Haridas S."/>
            <person name="Hughes K."/>
            <person name="Justo A."/>
            <person name="Karasinski D."/>
            <person name="Kautmanova I."/>
            <person name="Kiss B."/>
            <person name="Kocsube S."/>
            <person name="Kotiranta H."/>
            <person name="LaButti K.M."/>
            <person name="Lechner B.E."/>
            <person name="Liimatainen K."/>
            <person name="Lipzen A."/>
            <person name="Lukacs Z."/>
            <person name="Mihaltcheva S."/>
            <person name="Morgado L.N."/>
            <person name="Niskanen T."/>
            <person name="Noordeloos M.E."/>
            <person name="Ohm R.A."/>
            <person name="Ortiz-Santana B."/>
            <person name="Ovrebo C."/>
            <person name="Racz N."/>
            <person name="Riley R."/>
            <person name="Savchenko A."/>
            <person name="Shiryaev A."/>
            <person name="Soop K."/>
            <person name="Spirin V."/>
            <person name="Szebenyi C."/>
            <person name="Tomsovsky M."/>
            <person name="Tulloss R.E."/>
            <person name="Uehling J."/>
            <person name="Grigoriev I.V."/>
            <person name="Vagvolgyi C."/>
            <person name="Papp T."/>
            <person name="Martin F.M."/>
            <person name="Miettinen O."/>
            <person name="Hibbett D.S."/>
            <person name="Nagy L.G."/>
        </authorList>
    </citation>
    <scope>NUCLEOTIDE SEQUENCE [LARGE SCALE GENOMIC DNA]</scope>
    <source>
        <strain evidence="4 5">CBS 309.79</strain>
    </source>
</reference>
<dbReference type="InterPro" id="IPR048661">
    <property type="entry name" value="CPL1-like"/>
</dbReference>
<gene>
    <name evidence="4" type="ORF">BDV98DRAFT_653070</name>
</gene>